<evidence type="ECO:0000256" key="2">
    <source>
        <dbReference type="ARBA" id="ARBA00022741"/>
    </source>
</evidence>
<gene>
    <name evidence="6" type="ORF">CP965_03465</name>
</gene>
<evidence type="ECO:0000256" key="1">
    <source>
        <dbReference type="ARBA" id="ARBA00022737"/>
    </source>
</evidence>
<keyword evidence="2" id="KW-0547">Nucleotide-binding</keyword>
<dbReference type="Gene3D" id="3.40.50.300">
    <property type="entry name" value="P-loop containing nucleotide triphosphate hydrolases"/>
    <property type="match status" value="2"/>
</dbReference>
<feature type="region of interest" description="Disordered" evidence="4">
    <location>
        <begin position="219"/>
        <end position="244"/>
    </location>
</feature>
<feature type="domain" description="ABC transporter" evidence="5">
    <location>
        <begin position="4"/>
        <end position="206"/>
    </location>
</feature>
<organism evidence="6 7">
    <name type="scientific">Halarcobacter mediterraneus</name>
    <dbReference type="NCBI Taxonomy" id="2023153"/>
    <lineage>
        <taxon>Bacteria</taxon>
        <taxon>Pseudomonadati</taxon>
        <taxon>Campylobacterota</taxon>
        <taxon>Epsilonproteobacteria</taxon>
        <taxon>Campylobacterales</taxon>
        <taxon>Arcobacteraceae</taxon>
        <taxon>Halarcobacter</taxon>
    </lineage>
</organism>
<reference evidence="6 7" key="1">
    <citation type="submission" date="2017-09" db="EMBL/GenBank/DDBJ databases">
        <title>Genomics of the genus Arcobacter.</title>
        <authorList>
            <person name="Perez-Cataluna A."/>
            <person name="Figueras M.J."/>
            <person name="Salas-Masso N."/>
        </authorList>
    </citation>
    <scope>NUCLEOTIDE SEQUENCE [LARGE SCALE GENOMIC DNA]</scope>
    <source>
        <strain evidence="6 7">F156-34</strain>
    </source>
</reference>
<evidence type="ECO:0000256" key="3">
    <source>
        <dbReference type="ARBA" id="ARBA00022840"/>
    </source>
</evidence>
<dbReference type="InterPro" id="IPR017871">
    <property type="entry name" value="ABC_transporter-like_CS"/>
</dbReference>
<dbReference type="InterPro" id="IPR027417">
    <property type="entry name" value="P-loop_NTPase"/>
</dbReference>
<name>A0A4Q1B2C8_9BACT</name>
<protein>
    <submittedName>
        <fullName evidence="6">ABC transporter ATP-binding protein</fullName>
    </submittedName>
</protein>
<dbReference type="SMART" id="SM00382">
    <property type="entry name" value="AAA"/>
    <property type="match status" value="2"/>
</dbReference>
<keyword evidence="1" id="KW-0677">Repeat</keyword>
<dbReference type="EMBL" id="NXIE01000001">
    <property type="protein sequence ID" value="RXK14521.1"/>
    <property type="molecule type" value="Genomic_DNA"/>
</dbReference>
<proteinExistence type="predicted"/>
<evidence type="ECO:0000313" key="6">
    <source>
        <dbReference type="EMBL" id="RXK14521.1"/>
    </source>
</evidence>
<sequence length="495" mass="57160">MQHLQINNLSYKYLHNDILINLNLEFTNGFTSIVGQNGSGKTTLLKLISKKLKANTGTIVGNNLVYYCKQKMYSLPDNFEEFREDYRSKKYKLQELLGIEDEWLYRWESLSFGEKKKIQIAIALYSDVDILLLDEPTNHLDISTKELVIKALTTFNKIGIIVSHDKEVLDSLCTHTIIIKNKIFYKYNTFYSQAINEFKKEQDSLKKEFEKQNQKIKSLQKNIQSQKEKVSKSKSRLSKKSIDKKDKSLKEKINLAKLTGKDKNDSKKVDTFNTKLQQLNSQKINLDKEYKKGIAIEQISSKNDIFPFFIEEGSIKLTDKKTLFYPELCINKGDKIVLLGDNGVGKSTFIKQIVSRLNLDEILFLPQEIDLKKAQELFEEINNLSNEKKGELFTFITRLSSNAKTLLNNDFPSSGELKKLLFAKALLENIAFMILDEPTNHMDIDSILSLQEALKEYKGTVLFVSHDLHFIKNIKTKTWKISEKSPSNFNLEVLI</sequence>
<dbReference type="Pfam" id="PF00005">
    <property type="entry name" value="ABC_tran"/>
    <property type="match status" value="2"/>
</dbReference>
<dbReference type="InterPro" id="IPR050611">
    <property type="entry name" value="ABCF"/>
</dbReference>
<dbReference type="PANTHER" id="PTHR19211:SF14">
    <property type="entry name" value="ATP-BINDING CASSETTE SUB-FAMILY F MEMBER 1"/>
    <property type="match status" value="1"/>
</dbReference>
<keyword evidence="7" id="KW-1185">Reference proteome</keyword>
<dbReference type="PROSITE" id="PS50893">
    <property type="entry name" value="ABC_TRANSPORTER_2"/>
    <property type="match status" value="1"/>
</dbReference>
<dbReference type="PROSITE" id="PS00211">
    <property type="entry name" value="ABC_TRANSPORTER_1"/>
    <property type="match status" value="1"/>
</dbReference>
<dbReference type="SUPFAM" id="SSF52540">
    <property type="entry name" value="P-loop containing nucleoside triphosphate hydrolases"/>
    <property type="match status" value="2"/>
</dbReference>
<accession>A0A4Q1B2C8</accession>
<dbReference type="RefSeq" id="WP_129060661.1">
    <property type="nucleotide sequence ID" value="NZ_NXIE01000001.1"/>
</dbReference>
<dbReference type="PANTHER" id="PTHR19211">
    <property type="entry name" value="ATP-BINDING TRANSPORT PROTEIN-RELATED"/>
    <property type="match status" value="1"/>
</dbReference>
<dbReference type="OrthoDB" id="9762051at2"/>
<comment type="caution">
    <text evidence="6">The sequence shown here is derived from an EMBL/GenBank/DDBJ whole genome shotgun (WGS) entry which is preliminary data.</text>
</comment>
<dbReference type="InterPro" id="IPR003439">
    <property type="entry name" value="ABC_transporter-like_ATP-bd"/>
</dbReference>
<keyword evidence="3 6" id="KW-0067">ATP-binding</keyword>
<evidence type="ECO:0000313" key="7">
    <source>
        <dbReference type="Proteomes" id="UP000289718"/>
    </source>
</evidence>
<evidence type="ECO:0000259" key="5">
    <source>
        <dbReference type="PROSITE" id="PS50893"/>
    </source>
</evidence>
<dbReference type="Proteomes" id="UP000289718">
    <property type="component" value="Unassembled WGS sequence"/>
</dbReference>
<evidence type="ECO:0000256" key="4">
    <source>
        <dbReference type="SAM" id="MobiDB-lite"/>
    </source>
</evidence>
<dbReference type="InterPro" id="IPR003593">
    <property type="entry name" value="AAA+_ATPase"/>
</dbReference>
<dbReference type="AlphaFoldDB" id="A0A4Q1B2C8"/>
<dbReference type="GO" id="GO:0016887">
    <property type="term" value="F:ATP hydrolysis activity"/>
    <property type="evidence" value="ECO:0007669"/>
    <property type="project" value="InterPro"/>
</dbReference>
<dbReference type="GO" id="GO:0005524">
    <property type="term" value="F:ATP binding"/>
    <property type="evidence" value="ECO:0007669"/>
    <property type="project" value="UniProtKB-KW"/>
</dbReference>